<evidence type="ECO:0000313" key="2">
    <source>
        <dbReference type="Proteomes" id="UP000288805"/>
    </source>
</evidence>
<evidence type="ECO:0000313" key="1">
    <source>
        <dbReference type="EMBL" id="RVW32126.1"/>
    </source>
</evidence>
<proteinExistence type="predicted"/>
<reference evidence="1 2" key="1">
    <citation type="journal article" date="2018" name="PLoS Genet.">
        <title>Population sequencing reveals clonal diversity and ancestral inbreeding in the grapevine cultivar Chardonnay.</title>
        <authorList>
            <person name="Roach M.J."/>
            <person name="Johnson D.L."/>
            <person name="Bohlmann J."/>
            <person name="van Vuuren H.J."/>
            <person name="Jones S.J."/>
            <person name="Pretorius I.S."/>
            <person name="Schmidt S.A."/>
            <person name="Borneman A.R."/>
        </authorList>
    </citation>
    <scope>NUCLEOTIDE SEQUENCE [LARGE SCALE GENOMIC DNA]</scope>
    <source>
        <strain evidence="2">cv. Chardonnay</strain>
        <tissue evidence="1">Leaf</tissue>
    </source>
</reference>
<dbReference type="AlphaFoldDB" id="A0A438D9J8"/>
<sequence length="125" mass="13915">MATLSASSTSMPLSVLYSARGSSSKPKPPRVVASFGEVVGKDMEFLKKRIGRGVQWANGALRIPQLSKSLDRLLWLRMTEDPLAASLPPPSWPQPSYPGKVWKSKKYWTSALFAMQESKTWNEMS</sequence>
<dbReference type="EMBL" id="QGNW01001726">
    <property type="protein sequence ID" value="RVW32126.1"/>
    <property type="molecule type" value="Genomic_DNA"/>
</dbReference>
<protein>
    <submittedName>
        <fullName evidence="1">Uncharacterized protein</fullName>
    </submittedName>
</protein>
<organism evidence="1 2">
    <name type="scientific">Vitis vinifera</name>
    <name type="common">Grape</name>
    <dbReference type="NCBI Taxonomy" id="29760"/>
    <lineage>
        <taxon>Eukaryota</taxon>
        <taxon>Viridiplantae</taxon>
        <taxon>Streptophyta</taxon>
        <taxon>Embryophyta</taxon>
        <taxon>Tracheophyta</taxon>
        <taxon>Spermatophyta</taxon>
        <taxon>Magnoliopsida</taxon>
        <taxon>eudicotyledons</taxon>
        <taxon>Gunneridae</taxon>
        <taxon>Pentapetalae</taxon>
        <taxon>rosids</taxon>
        <taxon>Vitales</taxon>
        <taxon>Vitaceae</taxon>
        <taxon>Viteae</taxon>
        <taxon>Vitis</taxon>
    </lineage>
</organism>
<gene>
    <name evidence="1" type="ORF">CK203_080538</name>
</gene>
<name>A0A438D9J8_VITVI</name>
<dbReference type="Proteomes" id="UP000288805">
    <property type="component" value="Unassembled WGS sequence"/>
</dbReference>
<accession>A0A438D9J8</accession>
<comment type="caution">
    <text evidence="1">The sequence shown here is derived from an EMBL/GenBank/DDBJ whole genome shotgun (WGS) entry which is preliminary data.</text>
</comment>